<organism evidence="2 3">
    <name type="scientific">Salegentibacter echinorum</name>
    <dbReference type="NCBI Taxonomy" id="1073325"/>
    <lineage>
        <taxon>Bacteria</taxon>
        <taxon>Pseudomonadati</taxon>
        <taxon>Bacteroidota</taxon>
        <taxon>Flavobacteriia</taxon>
        <taxon>Flavobacteriales</taxon>
        <taxon>Flavobacteriaceae</taxon>
        <taxon>Salegentibacter</taxon>
    </lineage>
</organism>
<dbReference type="GO" id="GO:0003677">
    <property type="term" value="F:DNA binding"/>
    <property type="evidence" value="ECO:0007669"/>
    <property type="project" value="InterPro"/>
</dbReference>
<accession>A0A1M5ED29</accession>
<gene>
    <name evidence="2" type="ORF">SAMN05444483_102322</name>
</gene>
<proteinExistence type="predicted"/>
<dbReference type="InterPro" id="IPR009061">
    <property type="entry name" value="DNA-bd_dom_put_sf"/>
</dbReference>
<sequence>MMEQTKVTQVFGITPEELKASIVNDVRAELSQLASNFQAPDPEEYITRQEAAEILKVSIITLSDWNKKGILNPYRLGTLVRYKRSELDKALIQINQNKK</sequence>
<protein>
    <submittedName>
        <fullName evidence="2">DNA binding domain-containing protein, excisionase family</fullName>
    </submittedName>
</protein>
<dbReference type="NCBIfam" id="TIGR01764">
    <property type="entry name" value="excise"/>
    <property type="match status" value="1"/>
</dbReference>
<dbReference type="SUPFAM" id="SSF46955">
    <property type="entry name" value="Putative DNA-binding domain"/>
    <property type="match status" value="1"/>
</dbReference>
<feature type="domain" description="Helix-turn-helix" evidence="1">
    <location>
        <begin position="45"/>
        <end position="89"/>
    </location>
</feature>
<evidence type="ECO:0000259" key="1">
    <source>
        <dbReference type="Pfam" id="PF12728"/>
    </source>
</evidence>
<evidence type="ECO:0000313" key="3">
    <source>
        <dbReference type="Proteomes" id="UP000183945"/>
    </source>
</evidence>
<dbReference type="InterPro" id="IPR041657">
    <property type="entry name" value="HTH_17"/>
</dbReference>
<evidence type="ECO:0000313" key="2">
    <source>
        <dbReference type="EMBL" id="SHF76991.1"/>
    </source>
</evidence>
<dbReference type="EMBL" id="FQVT01000002">
    <property type="protein sequence ID" value="SHF76991.1"/>
    <property type="molecule type" value="Genomic_DNA"/>
</dbReference>
<dbReference type="STRING" id="1073325.SAMN05444483_102322"/>
<dbReference type="AlphaFoldDB" id="A0A1M5ED29"/>
<dbReference type="InterPro" id="IPR010093">
    <property type="entry name" value="SinI_DNA-bd"/>
</dbReference>
<keyword evidence="3" id="KW-1185">Reference proteome</keyword>
<dbReference type="Pfam" id="PF12728">
    <property type="entry name" value="HTH_17"/>
    <property type="match status" value="1"/>
</dbReference>
<dbReference type="Proteomes" id="UP000183945">
    <property type="component" value="Unassembled WGS sequence"/>
</dbReference>
<name>A0A1M5ED29_SALEC</name>
<reference evidence="3" key="1">
    <citation type="submission" date="2016-11" db="EMBL/GenBank/DDBJ databases">
        <authorList>
            <person name="Varghese N."/>
            <person name="Submissions S."/>
        </authorList>
    </citation>
    <scope>NUCLEOTIDE SEQUENCE [LARGE SCALE GENOMIC DNA]</scope>
    <source>
        <strain evidence="3">DSM 24579</strain>
    </source>
</reference>